<reference evidence="2" key="2">
    <citation type="submission" date="2023-10" db="EMBL/GenBank/DDBJ databases">
        <title>Analysis of Resistance Genes of Carbapenem-resistant Providencia rettgeri.</title>
        <authorList>
            <person name="Liu M."/>
        </authorList>
    </citation>
    <scope>NUCLEOTIDE SEQUENCE</scope>
    <source>
        <strain evidence="2">QITACRE101</strain>
    </source>
</reference>
<dbReference type="AlphaFoldDB" id="A0AB35LBZ7"/>
<reference evidence="2" key="1">
    <citation type="submission" date="2023-04" db="EMBL/GenBank/DDBJ databases">
        <authorList>
            <person name="Li W."/>
        </authorList>
    </citation>
    <scope>NUCLEOTIDE SEQUENCE</scope>
    <source>
        <strain evidence="2">QITACRE101</strain>
    </source>
</reference>
<accession>A0AB35LBZ7</accession>
<feature type="transmembrane region" description="Helical" evidence="1">
    <location>
        <begin position="41"/>
        <end position="58"/>
    </location>
</feature>
<dbReference type="EMBL" id="JARVQW010000005">
    <property type="protein sequence ID" value="MDH2306232.1"/>
    <property type="molecule type" value="Genomic_DNA"/>
</dbReference>
<feature type="transmembrane region" description="Helical" evidence="1">
    <location>
        <begin position="70"/>
        <end position="88"/>
    </location>
</feature>
<organism evidence="2 3">
    <name type="scientific">Providencia rettgeri</name>
    <dbReference type="NCBI Taxonomy" id="587"/>
    <lineage>
        <taxon>Bacteria</taxon>
        <taxon>Pseudomonadati</taxon>
        <taxon>Pseudomonadota</taxon>
        <taxon>Gammaproteobacteria</taxon>
        <taxon>Enterobacterales</taxon>
        <taxon>Morganellaceae</taxon>
        <taxon>Providencia</taxon>
    </lineage>
</organism>
<comment type="caution">
    <text evidence="2">The sequence shown here is derived from an EMBL/GenBank/DDBJ whole genome shotgun (WGS) entry which is preliminary data.</text>
</comment>
<keyword evidence="1" id="KW-1133">Transmembrane helix</keyword>
<proteinExistence type="predicted"/>
<gene>
    <name evidence="2" type="ORF">QDQ51_12495</name>
</gene>
<name>A0AB35LBZ7_PRORE</name>
<dbReference type="Proteomes" id="UP001162044">
    <property type="component" value="Unassembled WGS sequence"/>
</dbReference>
<evidence type="ECO:0000313" key="3">
    <source>
        <dbReference type="Proteomes" id="UP001162044"/>
    </source>
</evidence>
<evidence type="ECO:0000313" key="2">
    <source>
        <dbReference type="EMBL" id="MDH2306232.1"/>
    </source>
</evidence>
<keyword evidence="1" id="KW-0812">Transmembrane</keyword>
<feature type="transmembrane region" description="Helical" evidence="1">
    <location>
        <begin position="6"/>
        <end position="21"/>
    </location>
</feature>
<sequence length="94" mass="11186">MIPYIAYYFFALLGVIAYFEIKKRYTTNYHYSKRLILARRLLIISDYIIAAYGIYLASELKEDTLFNWSILVSAVIILLFYLKMIWALESLGRR</sequence>
<dbReference type="RefSeq" id="WP_123382210.1">
    <property type="nucleotide sequence ID" value="NZ_ABEXOG020000015.1"/>
</dbReference>
<keyword evidence="1" id="KW-0472">Membrane</keyword>
<evidence type="ECO:0000256" key="1">
    <source>
        <dbReference type="SAM" id="Phobius"/>
    </source>
</evidence>
<protein>
    <submittedName>
        <fullName evidence="2">Uncharacterized protein</fullName>
    </submittedName>
</protein>